<dbReference type="AlphaFoldDB" id="A0A7W7KF08"/>
<gene>
    <name evidence="2" type="ORF">HNP46_000022</name>
</gene>
<reference evidence="2 3" key="1">
    <citation type="submission" date="2020-08" db="EMBL/GenBank/DDBJ databases">
        <title>Functional genomics of gut bacteria from endangered species of beetles.</title>
        <authorList>
            <person name="Carlos-Shanley C."/>
        </authorList>
    </citation>
    <scope>NUCLEOTIDE SEQUENCE [LARGE SCALE GENOMIC DNA]</scope>
    <source>
        <strain evidence="2 3">S00179</strain>
    </source>
</reference>
<dbReference type="CDD" id="cd00093">
    <property type="entry name" value="HTH_XRE"/>
    <property type="match status" value="1"/>
</dbReference>
<dbReference type="PROSITE" id="PS50943">
    <property type="entry name" value="HTH_CROC1"/>
    <property type="match status" value="1"/>
</dbReference>
<evidence type="ECO:0000259" key="1">
    <source>
        <dbReference type="PROSITE" id="PS50943"/>
    </source>
</evidence>
<dbReference type="InterPro" id="IPR010982">
    <property type="entry name" value="Lambda_DNA-bd_dom_sf"/>
</dbReference>
<feature type="domain" description="HTH cro/C1-type" evidence="1">
    <location>
        <begin position="22"/>
        <end position="73"/>
    </location>
</feature>
<evidence type="ECO:0000313" key="3">
    <source>
        <dbReference type="Proteomes" id="UP000566995"/>
    </source>
</evidence>
<comment type="caution">
    <text evidence="2">The sequence shown here is derived from an EMBL/GenBank/DDBJ whole genome shotgun (WGS) entry which is preliminary data.</text>
</comment>
<accession>A0A7W7KF08</accession>
<sequence>MALLQGIYPPARIALNVGKRAQELRLRKKLKRDTLAELSGVPPSTIKRFETTGQISFVQMVMIAQALGVGNDLSRLFQTPVTASLDELVDDLPVRGSQ</sequence>
<dbReference type="SMART" id="SM00530">
    <property type="entry name" value="HTH_XRE"/>
    <property type="match status" value="1"/>
</dbReference>
<dbReference type="InterPro" id="IPR001387">
    <property type="entry name" value="Cro/C1-type_HTH"/>
</dbReference>
<protein>
    <submittedName>
        <fullName evidence="2">Transcriptional regulator with XRE-family HTH domain</fullName>
    </submittedName>
</protein>
<evidence type="ECO:0000313" key="2">
    <source>
        <dbReference type="EMBL" id="MBB4861211.1"/>
    </source>
</evidence>
<dbReference type="SUPFAM" id="SSF47413">
    <property type="entry name" value="lambda repressor-like DNA-binding domains"/>
    <property type="match status" value="1"/>
</dbReference>
<dbReference type="GO" id="GO:0003677">
    <property type="term" value="F:DNA binding"/>
    <property type="evidence" value="ECO:0007669"/>
    <property type="project" value="InterPro"/>
</dbReference>
<organism evidence="2 3">
    <name type="scientific">Pseudomonas nitroreducens</name>
    <dbReference type="NCBI Taxonomy" id="46680"/>
    <lineage>
        <taxon>Bacteria</taxon>
        <taxon>Pseudomonadati</taxon>
        <taxon>Pseudomonadota</taxon>
        <taxon>Gammaproteobacteria</taxon>
        <taxon>Pseudomonadales</taxon>
        <taxon>Pseudomonadaceae</taxon>
        <taxon>Pseudomonas</taxon>
    </lineage>
</organism>
<dbReference type="Proteomes" id="UP000566995">
    <property type="component" value="Unassembled WGS sequence"/>
</dbReference>
<dbReference type="Gene3D" id="1.10.260.40">
    <property type="entry name" value="lambda repressor-like DNA-binding domains"/>
    <property type="match status" value="1"/>
</dbReference>
<dbReference type="RefSeq" id="WP_184585490.1">
    <property type="nucleotide sequence ID" value="NZ_JACHLI010000001.1"/>
</dbReference>
<name>A0A7W7KF08_PSENT</name>
<dbReference type="Pfam" id="PF01381">
    <property type="entry name" value="HTH_3"/>
    <property type="match status" value="1"/>
</dbReference>
<dbReference type="EMBL" id="JACHLI010000001">
    <property type="protein sequence ID" value="MBB4861211.1"/>
    <property type="molecule type" value="Genomic_DNA"/>
</dbReference>
<proteinExistence type="predicted"/>